<dbReference type="Proteomes" id="UP000005867">
    <property type="component" value="Chromosome"/>
</dbReference>
<feature type="transmembrane region" description="Helical" evidence="1">
    <location>
        <begin position="358"/>
        <end position="383"/>
    </location>
</feature>
<feature type="transmembrane region" description="Helical" evidence="1">
    <location>
        <begin position="219"/>
        <end position="236"/>
    </location>
</feature>
<dbReference type="HOGENOM" id="CLU_465131_0_0_2"/>
<dbReference type="AlphaFoldDB" id="G7VID3"/>
<sequence>MDIDKIILMIFINILALGLLYKFKDRELDSTLEFHLSYYQRYINMLAILIASLMLFFRLINTSALGIMLISFIAMILAIMSEDKFFLTAMLIILLSSPLGILSKYGFSIIGYDEGRFWGFASLIGQTGHYSISFSIYESEYYRTFGVIAFLNYLLKEIANLPMNRVDNYYIILLNLLIFLFTYIILRHMKIDKLTMGIVLSSLFYQQTALPVINFIPQTLSYAFLLEILLILYLGLSKYRLETSAIILIVSITSAVTHPTVPLVFIFVLTYSTIISLIFYKIRKGIKMNEFIVQNMVIIILTALIYWIYSVALYAMYGGGIFTVSDFLSSLIKILFQGKNIVETFKSSTVWLGEEPSFAFYTETLLIASVIFSLFQCIIDLSYNRYNYYRNSYDYIMDGIILTILTYYSLVFLSPMMRRYFYTAFLLSPIILGYVFNQNRKGPKISKRNVLNLNNKKKMLIVSLLSVGIIAGITFLTGTFLASEYIPFPSSTDWLIAENIFYLLSNKTAFYIKYTDPRLAVPLSYYQLSYLLKTPNRLSMLIGIKFDRLGQRFIDLYLLDNYKIILMNKTYDLIGMWGSYYIILIR</sequence>
<gene>
    <name evidence="2" type="ORF">P186_2017</name>
</gene>
<feature type="transmembrane region" description="Helical" evidence="1">
    <location>
        <begin position="241"/>
        <end position="257"/>
    </location>
</feature>
<organism evidence="2 3">
    <name type="scientific">Pyrobaculum ferrireducens</name>
    <dbReference type="NCBI Taxonomy" id="1104324"/>
    <lineage>
        <taxon>Archaea</taxon>
        <taxon>Thermoproteota</taxon>
        <taxon>Thermoprotei</taxon>
        <taxon>Thermoproteales</taxon>
        <taxon>Thermoproteaceae</taxon>
        <taxon>Pyrobaculum</taxon>
    </lineage>
</organism>
<protein>
    <submittedName>
        <fullName evidence="2">Uncharacterized protein</fullName>
    </submittedName>
</protein>
<feature type="transmembrane region" description="Helical" evidence="1">
    <location>
        <begin position="169"/>
        <end position="186"/>
    </location>
</feature>
<reference evidence="2 3" key="1">
    <citation type="journal article" date="2012" name="J. Bacteriol.">
        <title>Complete genome sequence of strain 1860, a crenarchaeon of the genus pyrobaculum able to grow with various electron acceptors.</title>
        <authorList>
            <person name="Mardanov A.V."/>
            <person name="Gumerov V.M."/>
            <person name="Slobodkina G.B."/>
            <person name="Beletsky A.V."/>
            <person name="Bonch-Osmolovskaya E.A."/>
            <person name="Ravin N.V."/>
            <person name="Skryabin K.G."/>
        </authorList>
    </citation>
    <scope>NUCLEOTIDE SEQUENCE [LARGE SCALE GENOMIC DNA]</scope>
    <source>
        <strain evidence="2 3">1860</strain>
    </source>
</reference>
<feature type="transmembrane region" description="Helical" evidence="1">
    <location>
        <begin position="458"/>
        <end position="482"/>
    </location>
</feature>
<proteinExistence type="predicted"/>
<feature type="transmembrane region" description="Helical" evidence="1">
    <location>
        <begin position="420"/>
        <end position="437"/>
    </location>
</feature>
<keyword evidence="1" id="KW-0812">Transmembrane</keyword>
<dbReference type="STRING" id="1104324.P186_2017"/>
<evidence type="ECO:0000256" key="1">
    <source>
        <dbReference type="SAM" id="Phobius"/>
    </source>
</evidence>
<keyword evidence="1" id="KW-1133">Transmembrane helix</keyword>
<feature type="transmembrane region" description="Helical" evidence="1">
    <location>
        <begin position="395"/>
        <end position="414"/>
    </location>
</feature>
<feature type="transmembrane region" description="Helical" evidence="1">
    <location>
        <begin position="263"/>
        <end position="280"/>
    </location>
</feature>
<feature type="transmembrane region" description="Helical" evidence="1">
    <location>
        <begin position="292"/>
        <end position="317"/>
    </location>
</feature>
<dbReference type="RefSeq" id="WP_014289238.1">
    <property type="nucleotide sequence ID" value="NC_016645.1"/>
</dbReference>
<dbReference type="GeneID" id="11596506"/>
<dbReference type="eggNOG" id="arCOG03188">
    <property type="taxonomic scope" value="Archaea"/>
</dbReference>
<dbReference type="EMBL" id="CP003098">
    <property type="protein sequence ID" value="AET33413.1"/>
    <property type="molecule type" value="Genomic_DNA"/>
</dbReference>
<keyword evidence="3" id="KW-1185">Reference proteome</keyword>
<accession>G7VID3</accession>
<evidence type="ECO:0000313" key="2">
    <source>
        <dbReference type="EMBL" id="AET33413.1"/>
    </source>
</evidence>
<feature type="transmembrane region" description="Helical" evidence="1">
    <location>
        <begin position="85"/>
        <end position="105"/>
    </location>
</feature>
<name>G7VID3_9CREN</name>
<keyword evidence="1" id="KW-0472">Membrane</keyword>
<feature type="transmembrane region" description="Helical" evidence="1">
    <location>
        <begin position="6"/>
        <end position="23"/>
    </location>
</feature>
<evidence type="ECO:0000313" key="3">
    <source>
        <dbReference type="Proteomes" id="UP000005867"/>
    </source>
</evidence>
<dbReference type="BioCyc" id="PSP1104324:GJSN-1969-MONOMER"/>
<dbReference type="KEGG" id="pyr:P186_2017"/>
<feature type="transmembrane region" description="Helical" evidence="1">
    <location>
        <begin position="46"/>
        <end position="79"/>
    </location>
</feature>